<dbReference type="AlphaFoldDB" id="A0A0D7WAA0"/>
<sequence length="277" mass="32479">MTNQHYQETKINESIALCYNHLNKIQGLHIGLDYCEIGEEYYINKDIETYSYKFNSLLKSTYLLILSFIESQKNFELLKLYKQDLEKILASGFNGYKPIDDDELEETFYVSEELDKMKEYLIPFQAFNNDFYKNAGLIFLENILSNTSVILKELNIVPNSETQVYSPVKFATKVTFPDSSFPSEPFYKTAKGYKPDILIPSLNCAIEYKYAKEETKMINTIEQILIDVKGYSNHPLYKIFYAVFYVTPGFCEEKRFQNIWDGYKFPDNWKPILVIGE</sequence>
<dbReference type="RefSeq" id="WP_044631944.1">
    <property type="nucleotide sequence ID" value="NZ_JTDW01000004.1"/>
</dbReference>
<evidence type="ECO:0000313" key="1">
    <source>
        <dbReference type="EMBL" id="KJD36085.1"/>
    </source>
</evidence>
<dbReference type="STRING" id="1435349.PW52_05565"/>
<comment type="caution">
    <text evidence="1">The sequence shown here is derived from an EMBL/GenBank/DDBJ whole genome shotgun (WGS) entry which is preliminary data.</text>
</comment>
<proteinExistence type="predicted"/>
<gene>
    <name evidence="1" type="ORF">PW52_05565</name>
</gene>
<name>A0A0D7WAA0_9FLAO</name>
<dbReference type="OrthoDB" id="1094214at2"/>
<dbReference type="PATRIC" id="fig|1435349.4.peg.2068"/>
<accession>A0A0D7WAA0</accession>
<keyword evidence="2" id="KW-1185">Reference proteome</keyword>
<evidence type="ECO:0000313" key="2">
    <source>
        <dbReference type="Proteomes" id="UP000032578"/>
    </source>
</evidence>
<dbReference type="EMBL" id="JTDW01000004">
    <property type="protein sequence ID" value="KJD36085.1"/>
    <property type="molecule type" value="Genomic_DNA"/>
</dbReference>
<organism evidence="1 2">
    <name type="scientific">Neotamlana sedimentorum</name>
    <dbReference type="NCBI Taxonomy" id="1435349"/>
    <lineage>
        <taxon>Bacteria</taxon>
        <taxon>Pseudomonadati</taxon>
        <taxon>Bacteroidota</taxon>
        <taxon>Flavobacteriia</taxon>
        <taxon>Flavobacteriales</taxon>
        <taxon>Flavobacteriaceae</taxon>
        <taxon>Neotamlana</taxon>
    </lineage>
</organism>
<dbReference type="Pfam" id="PF18742">
    <property type="entry name" value="DpnII-MboI"/>
    <property type="match status" value="1"/>
</dbReference>
<protein>
    <submittedName>
        <fullName evidence="1">Uncharacterized protein</fullName>
    </submittedName>
</protein>
<reference evidence="1 2" key="1">
    <citation type="submission" date="2014-11" db="EMBL/GenBank/DDBJ databases">
        <title>Tamlana sedimentorum sp. nov., isolated from shallow sand sediments of the Sea of Japan.</title>
        <authorList>
            <person name="Romanenko L.A."/>
        </authorList>
    </citation>
    <scope>NUCLEOTIDE SEQUENCE [LARGE SCALE GENOMIC DNA]</scope>
    <source>
        <strain evidence="1 2">JCM 19808</strain>
    </source>
</reference>
<dbReference type="Proteomes" id="UP000032578">
    <property type="component" value="Unassembled WGS sequence"/>
</dbReference>